<feature type="compositionally biased region" description="Polar residues" evidence="1">
    <location>
        <begin position="87"/>
        <end position="100"/>
    </location>
</feature>
<evidence type="ECO:0000256" key="1">
    <source>
        <dbReference type="SAM" id="MobiDB-lite"/>
    </source>
</evidence>
<dbReference type="AlphaFoldDB" id="A0A176VYK8"/>
<evidence type="ECO:0000313" key="2">
    <source>
        <dbReference type="EMBL" id="OAE25342.1"/>
    </source>
</evidence>
<reference evidence="2" key="1">
    <citation type="submission" date="2016-03" db="EMBL/GenBank/DDBJ databases">
        <title>Mechanisms controlling the formation of the plant cell surface in tip-growing cells are functionally conserved among land plants.</title>
        <authorList>
            <person name="Honkanen S."/>
            <person name="Jones V.A."/>
            <person name="Morieri G."/>
            <person name="Champion C."/>
            <person name="Hetherington A.J."/>
            <person name="Kelly S."/>
            <person name="Saint-Marcoux D."/>
            <person name="Proust H."/>
            <person name="Prescott H."/>
            <person name="Dolan L."/>
        </authorList>
    </citation>
    <scope>NUCLEOTIDE SEQUENCE [LARGE SCALE GENOMIC DNA]</scope>
    <source>
        <tissue evidence="2">Whole gametophyte</tissue>
    </source>
</reference>
<evidence type="ECO:0000313" key="3">
    <source>
        <dbReference type="Proteomes" id="UP000077202"/>
    </source>
</evidence>
<gene>
    <name evidence="2" type="ORF">AXG93_4620s1570</name>
</gene>
<accession>A0A176VYK8</accession>
<protein>
    <submittedName>
        <fullName evidence="2">Uncharacterized protein</fullName>
    </submittedName>
</protein>
<dbReference type="EMBL" id="LVLJ01002341">
    <property type="protein sequence ID" value="OAE25342.1"/>
    <property type="molecule type" value="Genomic_DNA"/>
</dbReference>
<name>A0A176VYK8_MARPO</name>
<feature type="region of interest" description="Disordered" evidence="1">
    <location>
        <begin position="87"/>
        <end position="110"/>
    </location>
</feature>
<organism evidence="2 3">
    <name type="scientific">Marchantia polymorpha subsp. ruderalis</name>
    <dbReference type="NCBI Taxonomy" id="1480154"/>
    <lineage>
        <taxon>Eukaryota</taxon>
        <taxon>Viridiplantae</taxon>
        <taxon>Streptophyta</taxon>
        <taxon>Embryophyta</taxon>
        <taxon>Marchantiophyta</taxon>
        <taxon>Marchantiopsida</taxon>
        <taxon>Marchantiidae</taxon>
        <taxon>Marchantiales</taxon>
        <taxon>Marchantiaceae</taxon>
        <taxon>Marchantia</taxon>
    </lineage>
</organism>
<sequence length="146" mass="16409">MLTPRTTEKSNQVASSPTSLLCNEESRFPTFVFIDFPETILSQRESGTETDRFVQRGDEGAVDCAAGADDFRQFSGAAISLGEIRSNSNRGRENSISNSEELLANETAPEWRRSRTHLPPYAVVRELRKLWSSQSLEEVDLNRRSP</sequence>
<proteinExistence type="predicted"/>
<dbReference type="Proteomes" id="UP000077202">
    <property type="component" value="Unassembled WGS sequence"/>
</dbReference>
<keyword evidence="3" id="KW-1185">Reference proteome</keyword>
<comment type="caution">
    <text evidence="2">The sequence shown here is derived from an EMBL/GenBank/DDBJ whole genome shotgun (WGS) entry which is preliminary data.</text>
</comment>